<gene>
    <name evidence="3 5" type="primary">rpsP</name>
    <name evidence="5" type="ORF">HK107_05190</name>
</gene>
<dbReference type="PANTHER" id="PTHR12919:SF20">
    <property type="entry name" value="SMALL RIBOSOMAL SUBUNIT PROTEIN BS16M"/>
    <property type="match status" value="1"/>
</dbReference>
<keyword evidence="1 3" id="KW-0689">Ribosomal protein</keyword>
<sequence length="139" mass="15601">MALKIRLARGGSKKRPYYRIVVTDARNPRDGRFIEKIGNYNPLLKKDDENRVVIDLERAKYWLDKGAQPTDRVARFLGAADLIKWEHGNNPQKGEPGQKAKERIEEKREKEEAKKAAAAEAAAEAEGASEEAPAEEASE</sequence>
<proteinExistence type="inferred from homology"/>
<dbReference type="GO" id="GO:0006412">
    <property type="term" value="P:translation"/>
    <property type="evidence" value="ECO:0007669"/>
    <property type="project" value="UniProtKB-UniRule"/>
</dbReference>
<keyword evidence="6" id="KW-1185">Reference proteome</keyword>
<protein>
    <recommendedName>
        <fullName evidence="3">Small ribosomal subunit protein bS16</fullName>
    </recommendedName>
</protein>
<dbReference type="AlphaFoldDB" id="A0A7Y3W4Y0"/>
<dbReference type="GO" id="GO:0015935">
    <property type="term" value="C:small ribosomal subunit"/>
    <property type="evidence" value="ECO:0007669"/>
    <property type="project" value="TreeGrafter"/>
</dbReference>
<dbReference type="Proteomes" id="UP000536835">
    <property type="component" value="Unassembled WGS sequence"/>
</dbReference>
<comment type="similarity">
    <text evidence="3">Belongs to the bacterial ribosomal protein bS16 family.</text>
</comment>
<dbReference type="Gene3D" id="3.30.1320.10">
    <property type="match status" value="1"/>
</dbReference>
<feature type="compositionally biased region" description="Basic and acidic residues" evidence="4">
    <location>
        <begin position="96"/>
        <end position="117"/>
    </location>
</feature>
<feature type="compositionally biased region" description="Acidic residues" evidence="4">
    <location>
        <begin position="127"/>
        <end position="139"/>
    </location>
</feature>
<dbReference type="InterPro" id="IPR000307">
    <property type="entry name" value="Ribosomal_bS16"/>
</dbReference>
<evidence type="ECO:0000256" key="3">
    <source>
        <dbReference type="HAMAP-Rule" id="MF_00385"/>
    </source>
</evidence>
<accession>A0A7Y3W4Y0</accession>
<evidence type="ECO:0000313" key="6">
    <source>
        <dbReference type="Proteomes" id="UP000536835"/>
    </source>
</evidence>
<evidence type="ECO:0000256" key="2">
    <source>
        <dbReference type="ARBA" id="ARBA00023274"/>
    </source>
</evidence>
<dbReference type="RefSeq" id="WP_173197361.1">
    <property type="nucleotide sequence ID" value="NZ_JABFCX010000002.1"/>
</dbReference>
<dbReference type="SUPFAM" id="SSF54565">
    <property type="entry name" value="Ribosomal protein S16"/>
    <property type="match status" value="1"/>
</dbReference>
<dbReference type="PANTHER" id="PTHR12919">
    <property type="entry name" value="30S RIBOSOMAL PROTEIN S16"/>
    <property type="match status" value="1"/>
</dbReference>
<dbReference type="InterPro" id="IPR023803">
    <property type="entry name" value="Ribosomal_bS16_dom_sf"/>
</dbReference>
<dbReference type="Pfam" id="PF00886">
    <property type="entry name" value="Ribosomal_S16"/>
    <property type="match status" value="1"/>
</dbReference>
<dbReference type="EMBL" id="JABFCX010000002">
    <property type="protein sequence ID" value="NNU15712.1"/>
    <property type="molecule type" value="Genomic_DNA"/>
</dbReference>
<comment type="caution">
    <text evidence="5">The sequence shown here is derived from an EMBL/GenBank/DDBJ whole genome shotgun (WGS) entry which is preliminary data.</text>
</comment>
<feature type="region of interest" description="Disordered" evidence="4">
    <location>
        <begin position="85"/>
        <end position="139"/>
    </location>
</feature>
<name>A0A7Y3W4Y0_9PROT</name>
<reference evidence="5 6" key="1">
    <citation type="submission" date="2020-05" db="EMBL/GenBank/DDBJ databases">
        <title>Parvularcula mediterraneae sp. nov., isolated from polypropylene straw from shallow seawater of the seashore of Laganas in Zakynthos island, Greece.</title>
        <authorList>
            <person name="Szabo I."/>
            <person name="Al-Omari J."/>
            <person name="Rado J."/>
            <person name="Szerdahelyi G.S."/>
        </authorList>
    </citation>
    <scope>NUCLEOTIDE SEQUENCE [LARGE SCALE GENOMIC DNA]</scope>
    <source>
        <strain evidence="5 6">ZS-1/3</strain>
    </source>
</reference>
<dbReference type="HAMAP" id="MF_00385">
    <property type="entry name" value="Ribosomal_bS16"/>
    <property type="match status" value="1"/>
</dbReference>
<dbReference type="GO" id="GO:0003735">
    <property type="term" value="F:structural constituent of ribosome"/>
    <property type="evidence" value="ECO:0007669"/>
    <property type="project" value="InterPro"/>
</dbReference>
<keyword evidence="2 3" id="KW-0687">Ribonucleoprotein</keyword>
<evidence type="ECO:0000313" key="5">
    <source>
        <dbReference type="EMBL" id="NNU15712.1"/>
    </source>
</evidence>
<dbReference type="NCBIfam" id="TIGR00002">
    <property type="entry name" value="S16"/>
    <property type="match status" value="1"/>
</dbReference>
<evidence type="ECO:0000256" key="4">
    <source>
        <dbReference type="SAM" id="MobiDB-lite"/>
    </source>
</evidence>
<dbReference type="GO" id="GO:0005737">
    <property type="term" value="C:cytoplasm"/>
    <property type="evidence" value="ECO:0007669"/>
    <property type="project" value="UniProtKB-ARBA"/>
</dbReference>
<evidence type="ECO:0000256" key="1">
    <source>
        <dbReference type="ARBA" id="ARBA00022980"/>
    </source>
</evidence>
<organism evidence="5 6">
    <name type="scientific">Parvularcula mediterranea</name>
    <dbReference type="NCBI Taxonomy" id="2732508"/>
    <lineage>
        <taxon>Bacteria</taxon>
        <taxon>Pseudomonadati</taxon>
        <taxon>Pseudomonadota</taxon>
        <taxon>Alphaproteobacteria</taxon>
        <taxon>Parvularculales</taxon>
        <taxon>Parvularculaceae</taxon>
        <taxon>Parvularcula</taxon>
    </lineage>
</organism>